<dbReference type="Pfam" id="PF04143">
    <property type="entry name" value="Sulf_transp"/>
    <property type="match status" value="1"/>
</dbReference>
<keyword evidence="10" id="KW-1185">Reference proteome</keyword>
<keyword evidence="4" id="KW-0997">Cell inner membrane</keyword>
<sequence>MLRGDLMLEYLKMDLWSPYVAGVGIGVLSILAFLLSDRPIGCSTAYARTSGMIERIFRGPKVSVKAYYRKFEPVVDWEVMLVIGIVIGSFFSASLSGSFRLEVVPPLWTDRFGPDPLLRVAAAFAGGVLMGMGARWAGGCTSGHGISGTLQLAASSWVAVIAFFVGGVATAMVLFGAGG</sequence>
<evidence type="ECO:0000256" key="5">
    <source>
        <dbReference type="ARBA" id="ARBA00022692"/>
    </source>
</evidence>
<evidence type="ECO:0000313" key="10">
    <source>
        <dbReference type="Proteomes" id="UP001215956"/>
    </source>
</evidence>
<gene>
    <name evidence="9" type="ORF">P0O24_07535</name>
</gene>
<evidence type="ECO:0000256" key="8">
    <source>
        <dbReference type="SAM" id="Phobius"/>
    </source>
</evidence>
<comment type="caution">
    <text evidence="9">The sequence shown here is derived from an EMBL/GenBank/DDBJ whole genome shotgun (WGS) entry which is preliminary data.</text>
</comment>
<evidence type="ECO:0000256" key="2">
    <source>
        <dbReference type="ARBA" id="ARBA00022448"/>
    </source>
</evidence>
<evidence type="ECO:0000313" key="9">
    <source>
        <dbReference type="EMBL" id="MDF0593431.1"/>
    </source>
</evidence>
<evidence type="ECO:0000256" key="4">
    <source>
        <dbReference type="ARBA" id="ARBA00022519"/>
    </source>
</evidence>
<dbReference type="PANTHER" id="PTHR30574">
    <property type="entry name" value="INNER MEMBRANE PROTEIN YEDE"/>
    <property type="match status" value="1"/>
</dbReference>
<dbReference type="EMBL" id="JARFPL010000020">
    <property type="protein sequence ID" value="MDF0593431.1"/>
    <property type="molecule type" value="Genomic_DNA"/>
</dbReference>
<keyword evidence="5 8" id="KW-0812">Transmembrane</keyword>
<name>A0ABT5XFD4_9EURY</name>
<feature type="transmembrane region" description="Helical" evidence="8">
    <location>
        <begin position="117"/>
        <end position="138"/>
    </location>
</feature>
<evidence type="ECO:0000256" key="1">
    <source>
        <dbReference type="ARBA" id="ARBA00004429"/>
    </source>
</evidence>
<dbReference type="Proteomes" id="UP001215956">
    <property type="component" value="Unassembled WGS sequence"/>
</dbReference>
<keyword evidence="6 8" id="KW-1133">Transmembrane helix</keyword>
<feature type="transmembrane region" description="Helical" evidence="8">
    <location>
        <begin position="150"/>
        <end position="177"/>
    </location>
</feature>
<keyword evidence="2" id="KW-0813">Transport</keyword>
<dbReference type="InterPro" id="IPR007272">
    <property type="entry name" value="Sulf_transp_TsuA/YedE"/>
</dbReference>
<evidence type="ECO:0000256" key="6">
    <source>
        <dbReference type="ARBA" id="ARBA00022989"/>
    </source>
</evidence>
<feature type="transmembrane region" description="Helical" evidence="8">
    <location>
        <begin position="16"/>
        <end position="35"/>
    </location>
</feature>
<comment type="subcellular location">
    <subcellularLocation>
        <location evidence="1">Cell inner membrane</location>
        <topology evidence="1">Multi-pass membrane protein</topology>
    </subcellularLocation>
</comment>
<keyword evidence="7 8" id="KW-0472">Membrane</keyword>
<dbReference type="PANTHER" id="PTHR30574:SF1">
    <property type="entry name" value="SULPHUR TRANSPORT DOMAIN-CONTAINING PROTEIN"/>
    <property type="match status" value="1"/>
</dbReference>
<feature type="transmembrane region" description="Helical" evidence="8">
    <location>
        <begin position="79"/>
        <end position="97"/>
    </location>
</feature>
<keyword evidence="3" id="KW-1003">Cell membrane</keyword>
<evidence type="ECO:0000256" key="7">
    <source>
        <dbReference type="ARBA" id="ARBA00023136"/>
    </source>
</evidence>
<protein>
    <submittedName>
        <fullName evidence="9">YeeE/YedE thiosulfate transporter family protein</fullName>
    </submittedName>
</protein>
<accession>A0ABT5XFD4</accession>
<proteinExistence type="predicted"/>
<organism evidence="9 10">
    <name type="scientific">Candidatus Methanocrinis alkalitolerans</name>
    <dbReference type="NCBI Taxonomy" id="3033395"/>
    <lineage>
        <taxon>Archaea</taxon>
        <taxon>Methanobacteriati</taxon>
        <taxon>Methanobacteriota</taxon>
        <taxon>Stenosarchaea group</taxon>
        <taxon>Methanomicrobia</taxon>
        <taxon>Methanotrichales</taxon>
        <taxon>Methanotrichaceae</taxon>
        <taxon>Methanocrinis</taxon>
    </lineage>
</organism>
<reference evidence="9 10" key="1">
    <citation type="submission" date="2023-03" db="EMBL/GenBank/DDBJ databases">
        <title>Whole genome sequencing of Methanotrichaceae archaeon M04Ac.</title>
        <authorList>
            <person name="Khomyakova M.A."/>
            <person name="Merkel A.Y."/>
            <person name="Slobodkin A.I."/>
        </authorList>
    </citation>
    <scope>NUCLEOTIDE SEQUENCE [LARGE SCALE GENOMIC DNA]</scope>
    <source>
        <strain evidence="9 10">M04Ac</strain>
    </source>
</reference>
<evidence type="ECO:0000256" key="3">
    <source>
        <dbReference type="ARBA" id="ARBA00022475"/>
    </source>
</evidence>